<keyword evidence="2 4" id="KW-0479">Metal-binding</keyword>
<dbReference type="GO" id="GO:0009055">
    <property type="term" value="F:electron transfer activity"/>
    <property type="evidence" value="ECO:0007669"/>
    <property type="project" value="InterPro"/>
</dbReference>
<dbReference type="PANTHER" id="PTHR33546:SF1">
    <property type="entry name" value="LARGE, MULTIFUNCTIONAL SECRETED PROTEIN"/>
    <property type="match status" value="1"/>
</dbReference>
<protein>
    <recommendedName>
        <fullName evidence="5">Cytochrome c domain-containing protein</fullName>
    </recommendedName>
</protein>
<evidence type="ECO:0000256" key="1">
    <source>
        <dbReference type="ARBA" id="ARBA00022617"/>
    </source>
</evidence>
<evidence type="ECO:0000313" key="6">
    <source>
        <dbReference type="EMBL" id="TWW09471.1"/>
    </source>
</evidence>
<dbReference type="InterPro" id="IPR036909">
    <property type="entry name" value="Cyt_c-like_dom_sf"/>
</dbReference>
<dbReference type="GO" id="GO:0046872">
    <property type="term" value="F:metal ion binding"/>
    <property type="evidence" value="ECO:0007669"/>
    <property type="project" value="UniProtKB-KW"/>
</dbReference>
<proteinExistence type="predicted"/>
<sequence length="489" mass="53120">GGNTVDGQAGGKSQYSVIVQMQSRGVTGEAADVEQVLSAMPQASAKRGEVLFRHPQGPGCFRCHSVDGSRNGFGPGLAELGRRVSLRQIVQSLVEPSAVITEGFRLQTVVTRDGLQHAGVLLEESGLTLTLGLPTGERISLPKEQIEERRSEPISAMPVLTGRLSAQEFADLAAWLSGLTEPAAGNLPPGGPGNAVSDRIQRKEDRLILSDGDGVIGEYVFRDPKILRPYFAGLRSVSGFQVTRHHPPRPGVDAVDHDTMHPGLWLGLGEFTGSDFWRNKGEWRHVKFAEEPRVENGEIRFATISEMRNEQGEVLGSLMTRIRVLSRSGQRMIVWTAEFSSEGRELVFGDQEEMGFGARVATPLTEKSGGRIVSSAGRSGAAATWGQAADWCDYSGTQGLLRPGITLLAAPANFRGSWWHNRDYGVFVANPFGREAMKQGDRSEVRVPRGEVFRVEFAAVLHDAAEYSAESAWQWYLELSGGQPAASGR</sequence>
<comment type="caution">
    <text evidence="6">The sequence shown here is derived from an EMBL/GenBank/DDBJ whole genome shotgun (WGS) entry which is preliminary data.</text>
</comment>
<evidence type="ECO:0000256" key="3">
    <source>
        <dbReference type="ARBA" id="ARBA00023004"/>
    </source>
</evidence>
<gene>
    <name evidence="6" type="ORF">E3A20_14020</name>
</gene>
<dbReference type="NCBIfam" id="TIGR02603">
    <property type="entry name" value="CxxCH_TIGR02603"/>
    <property type="match status" value="1"/>
</dbReference>
<dbReference type="Proteomes" id="UP000321083">
    <property type="component" value="Unassembled WGS sequence"/>
</dbReference>
<dbReference type="InterPro" id="IPR009056">
    <property type="entry name" value="Cyt_c-like_dom"/>
</dbReference>
<name>A0A5C6M8Z3_9PLAN</name>
<evidence type="ECO:0000256" key="4">
    <source>
        <dbReference type="PROSITE-ProRule" id="PRU00433"/>
    </source>
</evidence>
<accession>A0A5C6M8Z3</accession>
<feature type="non-terminal residue" evidence="6">
    <location>
        <position position="1"/>
    </location>
</feature>
<dbReference type="Pfam" id="PF14100">
    <property type="entry name" value="DUF6807"/>
    <property type="match status" value="1"/>
</dbReference>
<dbReference type="EMBL" id="SRHE01000267">
    <property type="protein sequence ID" value="TWW09471.1"/>
    <property type="molecule type" value="Genomic_DNA"/>
</dbReference>
<evidence type="ECO:0000256" key="2">
    <source>
        <dbReference type="ARBA" id="ARBA00022723"/>
    </source>
</evidence>
<dbReference type="InterPro" id="IPR029475">
    <property type="entry name" value="DUF6807"/>
</dbReference>
<keyword evidence="7" id="KW-1185">Reference proteome</keyword>
<feature type="domain" description="Cytochrome c" evidence="5">
    <location>
        <begin position="43"/>
        <end position="180"/>
    </location>
</feature>
<dbReference type="GO" id="GO:0020037">
    <property type="term" value="F:heme binding"/>
    <property type="evidence" value="ECO:0007669"/>
    <property type="project" value="InterPro"/>
</dbReference>
<reference evidence="6 7" key="1">
    <citation type="submission" date="2019-08" db="EMBL/GenBank/DDBJ databases">
        <title>100 year-old enigma solved: identification of Planctomyces bekefii, the type genus and species of the phylum Planctomycetes.</title>
        <authorList>
            <person name="Svetlana D.N."/>
            <person name="Overmann J."/>
        </authorList>
    </citation>
    <scope>NUCLEOTIDE SEQUENCE [LARGE SCALE GENOMIC DNA]</scope>
    <source>
        <strain evidence="6">Phe10_nw2017</strain>
    </source>
</reference>
<keyword evidence="3 4" id="KW-0408">Iron</keyword>
<dbReference type="SUPFAM" id="SSF46626">
    <property type="entry name" value="Cytochrome c"/>
    <property type="match status" value="1"/>
</dbReference>
<organism evidence="6 7">
    <name type="scientific">Planctomyces bekefii</name>
    <dbReference type="NCBI Taxonomy" id="1653850"/>
    <lineage>
        <taxon>Bacteria</taxon>
        <taxon>Pseudomonadati</taxon>
        <taxon>Planctomycetota</taxon>
        <taxon>Planctomycetia</taxon>
        <taxon>Planctomycetales</taxon>
        <taxon>Planctomycetaceae</taxon>
        <taxon>Planctomyces</taxon>
    </lineage>
</organism>
<dbReference type="Gene3D" id="1.10.760.10">
    <property type="entry name" value="Cytochrome c-like domain"/>
    <property type="match status" value="1"/>
</dbReference>
<evidence type="ECO:0000259" key="5">
    <source>
        <dbReference type="PROSITE" id="PS51007"/>
    </source>
</evidence>
<dbReference type="AlphaFoldDB" id="A0A5C6M8Z3"/>
<keyword evidence="1 4" id="KW-0349">Heme</keyword>
<dbReference type="PROSITE" id="PS51007">
    <property type="entry name" value="CYTC"/>
    <property type="match status" value="1"/>
</dbReference>
<dbReference type="InterPro" id="IPR013427">
    <property type="entry name" value="Haem-bd_dom_put"/>
</dbReference>
<dbReference type="PANTHER" id="PTHR33546">
    <property type="entry name" value="LARGE, MULTIFUNCTIONAL SECRETED PROTEIN-RELATED"/>
    <property type="match status" value="1"/>
</dbReference>
<reference evidence="6 7" key="2">
    <citation type="submission" date="2019-08" db="EMBL/GenBank/DDBJ databases">
        <authorList>
            <person name="Henke P."/>
        </authorList>
    </citation>
    <scope>NUCLEOTIDE SEQUENCE [LARGE SCALE GENOMIC DNA]</scope>
    <source>
        <strain evidence="6">Phe10_nw2017</strain>
    </source>
</reference>
<evidence type="ECO:0000313" key="7">
    <source>
        <dbReference type="Proteomes" id="UP000321083"/>
    </source>
</evidence>